<reference evidence="5 6" key="1">
    <citation type="submission" date="2023-07" db="EMBL/GenBank/DDBJ databases">
        <title>Sequencing the genomes of 1000 actinobacteria strains.</title>
        <authorList>
            <person name="Klenk H.-P."/>
        </authorList>
    </citation>
    <scope>NUCLEOTIDE SEQUENCE [LARGE SCALE GENOMIC DNA]</scope>
    <source>
        <strain evidence="5 6">DSM 44709</strain>
    </source>
</reference>
<organism evidence="5 6">
    <name type="scientific">Catenuloplanes indicus</name>
    <dbReference type="NCBI Taxonomy" id="137267"/>
    <lineage>
        <taxon>Bacteria</taxon>
        <taxon>Bacillati</taxon>
        <taxon>Actinomycetota</taxon>
        <taxon>Actinomycetes</taxon>
        <taxon>Micromonosporales</taxon>
        <taxon>Micromonosporaceae</taxon>
        <taxon>Catenuloplanes</taxon>
    </lineage>
</organism>
<keyword evidence="3" id="KW-1133">Transmembrane helix</keyword>
<evidence type="ECO:0000313" key="6">
    <source>
        <dbReference type="Proteomes" id="UP001240236"/>
    </source>
</evidence>
<feature type="transmembrane region" description="Helical" evidence="3">
    <location>
        <begin position="234"/>
        <end position="251"/>
    </location>
</feature>
<keyword evidence="2" id="KW-0804">Transcription</keyword>
<keyword evidence="6" id="KW-1185">Reference proteome</keyword>
<keyword evidence="3" id="KW-0812">Transmembrane</keyword>
<keyword evidence="1" id="KW-0805">Transcription regulation</keyword>
<accession>A0AAE3VVS7</accession>
<feature type="transmembrane region" description="Helical" evidence="3">
    <location>
        <begin position="204"/>
        <end position="222"/>
    </location>
</feature>
<dbReference type="InterPro" id="IPR027383">
    <property type="entry name" value="Znf_put"/>
</dbReference>
<dbReference type="InterPro" id="IPR041916">
    <property type="entry name" value="Anti_sigma_zinc_sf"/>
</dbReference>
<dbReference type="Proteomes" id="UP001240236">
    <property type="component" value="Unassembled WGS sequence"/>
</dbReference>
<evidence type="ECO:0000256" key="1">
    <source>
        <dbReference type="ARBA" id="ARBA00023015"/>
    </source>
</evidence>
<feature type="domain" description="Putative zinc-finger" evidence="4">
    <location>
        <begin position="7"/>
        <end position="39"/>
    </location>
</feature>
<dbReference type="Pfam" id="PF13490">
    <property type="entry name" value="zf-HC2"/>
    <property type="match status" value="1"/>
</dbReference>
<protein>
    <recommendedName>
        <fullName evidence="4">Putative zinc-finger domain-containing protein</fullName>
    </recommendedName>
</protein>
<feature type="transmembrane region" description="Helical" evidence="3">
    <location>
        <begin position="109"/>
        <end position="131"/>
    </location>
</feature>
<dbReference type="AlphaFoldDB" id="A0AAE3VVS7"/>
<dbReference type="RefSeq" id="WP_307235291.1">
    <property type="nucleotide sequence ID" value="NZ_JAUSUZ010000001.1"/>
</dbReference>
<evidence type="ECO:0000256" key="2">
    <source>
        <dbReference type="ARBA" id="ARBA00023163"/>
    </source>
</evidence>
<comment type="caution">
    <text evidence="5">The sequence shown here is derived from an EMBL/GenBank/DDBJ whole genome shotgun (WGS) entry which is preliminary data.</text>
</comment>
<proteinExistence type="predicted"/>
<dbReference type="EMBL" id="JAUSUZ010000001">
    <property type="protein sequence ID" value="MDQ0364132.1"/>
    <property type="molecule type" value="Genomic_DNA"/>
</dbReference>
<evidence type="ECO:0000259" key="4">
    <source>
        <dbReference type="Pfam" id="PF13490"/>
    </source>
</evidence>
<feature type="transmembrane region" description="Helical" evidence="3">
    <location>
        <begin position="81"/>
        <end position="103"/>
    </location>
</feature>
<sequence length="267" mass="28219">MTVHVTTEVLTAYAAGDPRLDDVTAWGVEAHLDTCAQCRARLADRAGPPVRDLLDVARRTVLDAAATGPRPAPARHRWRRWASWSLLGWAATAAVAVLATYLLDRSYPEFPSIVLVLAPFAPMGGLAVAWSRRADPAWETVAGMPRGGLELVLRRTLAVLAVTLPALAAAGLLLGESLAMWLLPAITCTSATLLLGSRIGITRAAGVLAGAWTAAIVAPAVLTSAVPPMIRAEGVPAWTVAAVICTVLALLRADGRLRRRRPPTQET</sequence>
<evidence type="ECO:0000313" key="5">
    <source>
        <dbReference type="EMBL" id="MDQ0364132.1"/>
    </source>
</evidence>
<evidence type="ECO:0000256" key="3">
    <source>
        <dbReference type="SAM" id="Phobius"/>
    </source>
</evidence>
<keyword evidence="3" id="KW-0472">Membrane</keyword>
<dbReference type="Gene3D" id="1.10.10.1320">
    <property type="entry name" value="Anti-sigma factor, zinc-finger domain"/>
    <property type="match status" value="1"/>
</dbReference>
<feature type="transmembrane region" description="Helical" evidence="3">
    <location>
        <begin position="152"/>
        <end position="172"/>
    </location>
</feature>
<feature type="transmembrane region" description="Helical" evidence="3">
    <location>
        <begin position="178"/>
        <end position="197"/>
    </location>
</feature>
<gene>
    <name evidence="5" type="ORF">J2S42_000801</name>
</gene>
<name>A0AAE3VVS7_9ACTN</name>